<dbReference type="HOGENOM" id="CLU_023075_2_0_1"/>
<name>H2APE7_KAZAF</name>
<dbReference type="GO" id="GO:0016020">
    <property type="term" value="C:membrane"/>
    <property type="evidence" value="ECO:0007669"/>
    <property type="project" value="UniProtKB-SubCell"/>
</dbReference>
<evidence type="ECO:0000256" key="4">
    <source>
        <dbReference type="ARBA" id="ARBA00023136"/>
    </source>
</evidence>
<dbReference type="EMBL" id="HE650821">
    <property type="protein sequence ID" value="CCF56247.1"/>
    <property type="molecule type" value="Genomic_DNA"/>
</dbReference>
<proteinExistence type="predicted"/>
<keyword evidence="9" id="KW-1185">Reference proteome</keyword>
<dbReference type="FunCoup" id="H2APE7">
    <property type="interactions" value="292"/>
</dbReference>
<dbReference type="GeneID" id="13886114"/>
<keyword evidence="2 7" id="KW-0812">Transmembrane</keyword>
<dbReference type="KEGG" id="kaf:KAFR_0A08130"/>
<dbReference type="GO" id="GO:0038023">
    <property type="term" value="F:signaling receptor activity"/>
    <property type="evidence" value="ECO:0007669"/>
    <property type="project" value="TreeGrafter"/>
</dbReference>
<dbReference type="Pfam" id="PF03006">
    <property type="entry name" value="HlyIII"/>
    <property type="match status" value="1"/>
</dbReference>
<feature type="binding site" evidence="5">
    <location>
        <position position="292"/>
    </location>
    <ligand>
        <name>Zn(2+)</name>
        <dbReference type="ChEBI" id="CHEBI:29105"/>
    </ligand>
</feature>
<keyword evidence="4 7" id="KW-0472">Membrane</keyword>
<accession>H2APE7</accession>
<evidence type="ECO:0000256" key="2">
    <source>
        <dbReference type="ARBA" id="ARBA00022692"/>
    </source>
</evidence>
<feature type="compositionally biased region" description="Basic residues" evidence="6">
    <location>
        <begin position="7"/>
        <end position="17"/>
    </location>
</feature>
<keyword evidence="5" id="KW-0479">Metal-binding</keyword>
<sequence>MPVHSLTRTRKRSKSFRSAKSTITRTRSDSSIKIEKRILYHFHELPTWQQDNDKILGGYVRETNSFTKCIESLFYLNNESINIYSHLIPSLIYLTIAVMLLIEIDQFLNIPIYPTTTKYDFIFINIFLVGAFLCLLGSGCFHLLKQHSELQCNFWSRIDYMGIIVLISCSMMPVLYYGFFDHIVLFYCFITLTLAFASVCSIIVMSETFNLSKYRLLRACVFAAFGFSGLIPMIVGFSKFGLSGVFQRISLKFIFWESVFYLVGATLYGFRIPESILPGKFDLFGSSHQLFHCFVVIGSVLHFKAVIESYILMHSRYTA</sequence>
<reference evidence="8 9" key="1">
    <citation type="journal article" date="2011" name="Proc. Natl. Acad. Sci. U.S.A.">
        <title>Evolutionary erosion of yeast sex chromosomes by mating-type switching accidents.</title>
        <authorList>
            <person name="Gordon J.L."/>
            <person name="Armisen D."/>
            <person name="Proux-Wera E."/>
            <person name="Oheigeartaigh S.S."/>
            <person name="Byrne K.P."/>
            <person name="Wolfe K.H."/>
        </authorList>
    </citation>
    <scope>NUCLEOTIDE SEQUENCE [LARGE SCALE GENOMIC DNA]</scope>
    <source>
        <strain evidence="9">ATCC 22294 / BCRC 22015 / CBS 2517 / CECT 1963 / NBRC 1671 / NRRL Y-8276</strain>
    </source>
</reference>
<keyword evidence="3 7" id="KW-1133">Transmembrane helix</keyword>
<keyword evidence="5" id="KW-0862">Zinc</keyword>
<feature type="transmembrane region" description="Helical" evidence="7">
    <location>
        <begin position="290"/>
        <end position="313"/>
    </location>
</feature>
<comment type="subcellular location">
    <subcellularLocation>
        <location evidence="1">Membrane</location>
        <topology evidence="1">Multi-pass membrane protein</topology>
    </subcellularLocation>
</comment>
<feature type="transmembrane region" description="Helical" evidence="7">
    <location>
        <begin position="83"/>
        <end position="102"/>
    </location>
</feature>
<feature type="transmembrane region" description="Helical" evidence="7">
    <location>
        <begin position="216"/>
        <end position="237"/>
    </location>
</feature>
<dbReference type="PANTHER" id="PTHR20855">
    <property type="entry name" value="ADIPOR/PROGESTIN RECEPTOR-RELATED"/>
    <property type="match status" value="1"/>
</dbReference>
<evidence type="ECO:0000256" key="1">
    <source>
        <dbReference type="ARBA" id="ARBA00004141"/>
    </source>
</evidence>
<feature type="region of interest" description="Disordered" evidence="6">
    <location>
        <begin position="1"/>
        <end position="24"/>
    </location>
</feature>
<dbReference type="PANTHER" id="PTHR20855:SF95">
    <property type="entry name" value="ADIPOR-LIKE RECEPTOR IZH1"/>
    <property type="match status" value="1"/>
</dbReference>
<feature type="transmembrane region" description="Helical" evidence="7">
    <location>
        <begin position="184"/>
        <end position="204"/>
    </location>
</feature>
<dbReference type="AlphaFoldDB" id="H2APE7"/>
<gene>
    <name evidence="8" type="primary">KAFR0A08130</name>
    <name evidence="8" type="ORF">KAFR_0A08130</name>
</gene>
<dbReference type="Proteomes" id="UP000005220">
    <property type="component" value="Chromosome 1"/>
</dbReference>
<dbReference type="InterPro" id="IPR004254">
    <property type="entry name" value="AdipoR/HlyIII-related"/>
</dbReference>
<dbReference type="RefSeq" id="XP_003955382.1">
    <property type="nucleotide sequence ID" value="XM_003955333.1"/>
</dbReference>
<feature type="binding site" evidence="5">
    <location>
        <position position="142"/>
    </location>
    <ligand>
        <name>Zn(2+)</name>
        <dbReference type="ChEBI" id="CHEBI:29105"/>
    </ligand>
</feature>
<dbReference type="eggNOG" id="KOG0748">
    <property type="taxonomic scope" value="Eukaryota"/>
</dbReference>
<protein>
    <submittedName>
        <fullName evidence="8">Uncharacterized protein</fullName>
    </submittedName>
</protein>
<dbReference type="GO" id="GO:0046872">
    <property type="term" value="F:metal ion binding"/>
    <property type="evidence" value="ECO:0007669"/>
    <property type="project" value="UniProtKB-KW"/>
</dbReference>
<feature type="transmembrane region" description="Helical" evidence="7">
    <location>
        <begin position="160"/>
        <end position="178"/>
    </location>
</feature>
<evidence type="ECO:0000313" key="9">
    <source>
        <dbReference type="Proteomes" id="UP000005220"/>
    </source>
</evidence>
<dbReference type="OrthoDB" id="529367at2759"/>
<evidence type="ECO:0000256" key="6">
    <source>
        <dbReference type="SAM" id="MobiDB-lite"/>
    </source>
</evidence>
<feature type="transmembrane region" description="Helical" evidence="7">
    <location>
        <begin position="122"/>
        <end position="144"/>
    </location>
</feature>
<dbReference type="InParanoid" id="H2APE7"/>
<dbReference type="STRING" id="1071382.H2APE7"/>
<evidence type="ECO:0000256" key="7">
    <source>
        <dbReference type="SAM" id="Phobius"/>
    </source>
</evidence>
<organism evidence="8 9">
    <name type="scientific">Kazachstania africana (strain ATCC 22294 / BCRC 22015 / CBS 2517 / CECT 1963 / NBRC 1671 / NRRL Y-8276)</name>
    <name type="common">Yeast</name>
    <name type="synonym">Kluyveromyces africanus</name>
    <dbReference type="NCBI Taxonomy" id="1071382"/>
    <lineage>
        <taxon>Eukaryota</taxon>
        <taxon>Fungi</taxon>
        <taxon>Dikarya</taxon>
        <taxon>Ascomycota</taxon>
        <taxon>Saccharomycotina</taxon>
        <taxon>Saccharomycetes</taxon>
        <taxon>Saccharomycetales</taxon>
        <taxon>Saccharomycetaceae</taxon>
        <taxon>Kazachstania</taxon>
    </lineage>
</organism>
<feature type="binding site" evidence="5">
    <location>
        <position position="288"/>
    </location>
    <ligand>
        <name>Zn(2+)</name>
        <dbReference type="ChEBI" id="CHEBI:29105"/>
    </ligand>
</feature>
<evidence type="ECO:0000313" key="8">
    <source>
        <dbReference type="EMBL" id="CCF56247.1"/>
    </source>
</evidence>
<evidence type="ECO:0000256" key="3">
    <source>
        <dbReference type="ARBA" id="ARBA00022989"/>
    </source>
</evidence>
<dbReference type="GO" id="GO:0006882">
    <property type="term" value="P:intracellular zinc ion homeostasis"/>
    <property type="evidence" value="ECO:0007669"/>
    <property type="project" value="EnsemblFungi"/>
</dbReference>
<feature type="transmembrane region" description="Helical" evidence="7">
    <location>
        <begin position="249"/>
        <end position="270"/>
    </location>
</feature>
<evidence type="ECO:0000256" key="5">
    <source>
        <dbReference type="PIRSR" id="PIRSR604254-1"/>
    </source>
</evidence>